<organism evidence="2 3">
    <name type="scientific">Paramuricea clavata</name>
    <name type="common">Red gorgonian</name>
    <name type="synonym">Violescent sea-whip</name>
    <dbReference type="NCBI Taxonomy" id="317549"/>
    <lineage>
        <taxon>Eukaryota</taxon>
        <taxon>Metazoa</taxon>
        <taxon>Cnidaria</taxon>
        <taxon>Anthozoa</taxon>
        <taxon>Octocorallia</taxon>
        <taxon>Malacalcyonacea</taxon>
        <taxon>Plexauridae</taxon>
        <taxon>Paramuricea</taxon>
    </lineage>
</organism>
<keyword evidence="3" id="KW-1185">Reference proteome</keyword>
<gene>
    <name evidence="2" type="ORF">PACLA_8A005282</name>
</gene>
<dbReference type="Proteomes" id="UP001152795">
    <property type="component" value="Unassembled WGS sequence"/>
</dbReference>
<proteinExistence type="predicted"/>
<name>A0A6S7IHA1_PARCT</name>
<evidence type="ECO:0000313" key="2">
    <source>
        <dbReference type="EMBL" id="CAB4016543.1"/>
    </source>
</evidence>
<accession>A0A6S7IHA1</accession>
<protein>
    <submittedName>
        <fullName evidence="2">Uncharacterized protein</fullName>
    </submittedName>
</protein>
<feature type="region of interest" description="Disordered" evidence="1">
    <location>
        <begin position="288"/>
        <end position="308"/>
    </location>
</feature>
<evidence type="ECO:0000256" key="1">
    <source>
        <dbReference type="SAM" id="MobiDB-lite"/>
    </source>
</evidence>
<dbReference type="EMBL" id="CACRXK020009161">
    <property type="protein sequence ID" value="CAB4016543.1"/>
    <property type="molecule type" value="Genomic_DNA"/>
</dbReference>
<feature type="compositionally biased region" description="Basic and acidic residues" evidence="1">
    <location>
        <begin position="292"/>
        <end position="306"/>
    </location>
</feature>
<feature type="compositionally biased region" description="Basic and acidic residues" evidence="1">
    <location>
        <begin position="96"/>
        <end position="110"/>
    </location>
</feature>
<reference evidence="2" key="1">
    <citation type="submission" date="2020-04" db="EMBL/GenBank/DDBJ databases">
        <authorList>
            <person name="Alioto T."/>
            <person name="Alioto T."/>
            <person name="Gomez Garrido J."/>
        </authorList>
    </citation>
    <scope>NUCLEOTIDE SEQUENCE</scope>
    <source>
        <strain evidence="2">A484AB</strain>
    </source>
</reference>
<evidence type="ECO:0000313" key="3">
    <source>
        <dbReference type="Proteomes" id="UP001152795"/>
    </source>
</evidence>
<dbReference type="AlphaFoldDB" id="A0A6S7IHA1"/>
<comment type="caution">
    <text evidence="2">The sequence shown here is derived from an EMBL/GenBank/DDBJ whole genome shotgun (WGS) entry which is preliminary data.</text>
</comment>
<feature type="region of interest" description="Disordered" evidence="1">
    <location>
        <begin position="83"/>
        <end position="122"/>
    </location>
</feature>
<sequence length="343" mass="39132">MENIVIKDETGRAIAVLFLENKVKERSLLDIRFEMMEQICEFLPTPNFHFVSVWGVPVSAVQEEKNTLVDALDDEGCLVIRPSNVPVNLPNGNPSKETKTPKQDDRRAEEPEVSELAAESFGEPELSDAVTLVKPEIKPAKKAKLQSTLTTYFGVSSKPKLMCPTASARKVHVFSEREIEQATGIEKQRKLFWNEKAEELCKNECYDDWKAGKISQLLHEKWKLSKACLVENEHVEISNKIDDILSGDPDLVTKISSSRKVKSKTVQKNLERIEKAKKALEKSRLNLPEMNGNKDKCGHEKMQRKQEAHRKHYKELHKAEDALRQNLGCKKKFLSKLKTELNE</sequence>